<evidence type="ECO:0000256" key="5">
    <source>
        <dbReference type="ARBA" id="ARBA00023315"/>
    </source>
</evidence>
<comment type="function">
    <text evidence="8">Catalyzes the last two sequential reactions in the de novo biosynthetic pathway for UDP-N-acetylglucosamine (UDP-GlcNAc). The C-terminal domain catalyzes the transfer of acetyl group from acetyl coenzyme A to glucosamine-1-phosphate (GlcN-1-P) to produce N-acetylglucosamine-1-phosphate (GlcNAc-1-P), which is converted into UDP-GlcNAc by the transfer of uridine 5-monophosphate (from uridine 5-triphosphate), a reaction catalyzed by the N-terminal domain.</text>
</comment>
<feature type="domain" description="MobA-like NTP transferase" evidence="9">
    <location>
        <begin position="5"/>
        <end position="132"/>
    </location>
</feature>
<gene>
    <name evidence="10" type="ORF">A3I33_02595</name>
</gene>
<evidence type="ECO:0000259" key="9">
    <source>
        <dbReference type="Pfam" id="PF12804"/>
    </source>
</evidence>
<keyword evidence="5" id="KW-0012">Acyltransferase</keyword>
<dbReference type="CDD" id="cd02540">
    <property type="entry name" value="GT2_GlmU_N_bac"/>
    <property type="match status" value="1"/>
</dbReference>
<dbReference type="Proteomes" id="UP000176544">
    <property type="component" value="Unassembled WGS sequence"/>
</dbReference>
<dbReference type="PANTHER" id="PTHR43584:SF3">
    <property type="entry name" value="BIFUNCTIONAL PROTEIN GLMU"/>
    <property type="match status" value="1"/>
</dbReference>
<comment type="caution">
    <text evidence="10">The sequence shown here is derived from an EMBL/GenBank/DDBJ whole genome shotgun (WGS) entry which is preliminary data.</text>
</comment>
<dbReference type="SUPFAM" id="SSF53448">
    <property type="entry name" value="Nucleotide-diphospho-sugar transferases"/>
    <property type="match status" value="1"/>
</dbReference>
<comment type="similarity">
    <text evidence="2">In the N-terminal section; belongs to the N-acetylglucosamine-1-phosphate uridyltransferase family.</text>
</comment>
<sequence length="246" mass="26889">MKARVIVLAAGKSTRMHSEKPKVLESLGGRPLIVLLLESVVKSGIDGHPVVVVGYHGNEVKATLGDSCEYVTQADPRGTAHAVQATEELLSGKTDSVIVLYGDQPYIKPETLRALIETHANSSGPITMATTTVDNFNGGNSPFYLFGRIVRNAEGKITAIVEKKDATQDELKIREVNPGYYCFDTAWLWPNLKKVENNNAADEYYLTDLVRIAIGSGENIKSMSIDPRETIGVNTPEDLSRIREMA</sequence>
<dbReference type="GO" id="GO:0003977">
    <property type="term" value="F:UDP-N-acetylglucosamine diphosphorylase activity"/>
    <property type="evidence" value="ECO:0007669"/>
    <property type="project" value="UniProtKB-EC"/>
</dbReference>
<protein>
    <recommendedName>
        <fullName evidence="9">MobA-like NTP transferase domain-containing protein</fullName>
    </recommendedName>
</protein>
<dbReference type="PANTHER" id="PTHR43584">
    <property type="entry name" value="NUCLEOTIDYL TRANSFERASE"/>
    <property type="match status" value="1"/>
</dbReference>
<name>A0A1G1Z8Q5_9BACT</name>
<keyword evidence="3" id="KW-0808">Transferase</keyword>
<dbReference type="GO" id="GO:0019134">
    <property type="term" value="F:glucosamine-1-phosphate N-acetyltransferase activity"/>
    <property type="evidence" value="ECO:0007669"/>
    <property type="project" value="UniProtKB-EC"/>
</dbReference>
<dbReference type="InterPro" id="IPR050065">
    <property type="entry name" value="GlmU-like"/>
</dbReference>
<evidence type="ECO:0000256" key="2">
    <source>
        <dbReference type="ARBA" id="ARBA00007947"/>
    </source>
</evidence>
<proteinExistence type="inferred from homology"/>
<evidence type="ECO:0000256" key="4">
    <source>
        <dbReference type="ARBA" id="ARBA00022695"/>
    </source>
</evidence>
<evidence type="ECO:0000313" key="11">
    <source>
        <dbReference type="Proteomes" id="UP000176544"/>
    </source>
</evidence>
<evidence type="ECO:0000256" key="8">
    <source>
        <dbReference type="ARBA" id="ARBA00049628"/>
    </source>
</evidence>
<dbReference type="STRING" id="1797692.A3I33_02595"/>
<comment type="catalytic activity">
    <reaction evidence="7">
        <text>N-acetyl-alpha-D-glucosamine 1-phosphate + UTP + H(+) = UDP-N-acetyl-alpha-D-glucosamine + diphosphate</text>
        <dbReference type="Rhea" id="RHEA:13509"/>
        <dbReference type="ChEBI" id="CHEBI:15378"/>
        <dbReference type="ChEBI" id="CHEBI:33019"/>
        <dbReference type="ChEBI" id="CHEBI:46398"/>
        <dbReference type="ChEBI" id="CHEBI:57705"/>
        <dbReference type="ChEBI" id="CHEBI:57776"/>
        <dbReference type="EC" id="2.7.7.23"/>
    </reaction>
</comment>
<evidence type="ECO:0000256" key="1">
    <source>
        <dbReference type="ARBA" id="ARBA00007707"/>
    </source>
</evidence>
<dbReference type="InterPro" id="IPR025877">
    <property type="entry name" value="MobA-like_NTP_Trfase"/>
</dbReference>
<dbReference type="InterPro" id="IPR029044">
    <property type="entry name" value="Nucleotide-diphossugar_trans"/>
</dbReference>
<evidence type="ECO:0000256" key="7">
    <source>
        <dbReference type="ARBA" id="ARBA00048493"/>
    </source>
</evidence>
<reference evidence="10 11" key="1">
    <citation type="journal article" date="2016" name="Nat. Commun.">
        <title>Thousands of microbial genomes shed light on interconnected biogeochemical processes in an aquifer system.</title>
        <authorList>
            <person name="Anantharaman K."/>
            <person name="Brown C.T."/>
            <person name="Hug L.A."/>
            <person name="Sharon I."/>
            <person name="Castelle C.J."/>
            <person name="Probst A.J."/>
            <person name="Thomas B.C."/>
            <person name="Singh A."/>
            <person name="Wilkins M.J."/>
            <person name="Karaoz U."/>
            <person name="Brodie E.L."/>
            <person name="Williams K.H."/>
            <person name="Hubbard S.S."/>
            <person name="Banfield J.F."/>
        </authorList>
    </citation>
    <scope>NUCLEOTIDE SEQUENCE [LARGE SCALE GENOMIC DNA]</scope>
</reference>
<comment type="similarity">
    <text evidence="1">In the C-terminal section; belongs to the transferase hexapeptide repeat family.</text>
</comment>
<organism evidence="10 11">
    <name type="scientific">Candidatus Colwellbacteria bacterium RIFCSPLOWO2_02_FULL_45_11</name>
    <dbReference type="NCBI Taxonomy" id="1797692"/>
    <lineage>
        <taxon>Bacteria</taxon>
        <taxon>Candidatus Colwelliibacteriota</taxon>
    </lineage>
</organism>
<dbReference type="AlphaFoldDB" id="A0A1G1Z8Q5"/>
<evidence type="ECO:0000256" key="6">
    <source>
        <dbReference type="ARBA" id="ARBA00048247"/>
    </source>
</evidence>
<accession>A0A1G1Z8Q5</accession>
<evidence type="ECO:0000313" key="10">
    <source>
        <dbReference type="EMBL" id="OGY60456.1"/>
    </source>
</evidence>
<keyword evidence="4" id="KW-0548">Nucleotidyltransferase</keyword>
<dbReference type="EMBL" id="MHJA01000032">
    <property type="protein sequence ID" value="OGY60456.1"/>
    <property type="molecule type" value="Genomic_DNA"/>
</dbReference>
<comment type="catalytic activity">
    <reaction evidence="6">
        <text>alpha-D-glucosamine 1-phosphate + acetyl-CoA = N-acetyl-alpha-D-glucosamine 1-phosphate + CoA + H(+)</text>
        <dbReference type="Rhea" id="RHEA:13725"/>
        <dbReference type="ChEBI" id="CHEBI:15378"/>
        <dbReference type="ChEBI" id="CHEBI:57287"/>
        <dbReference type="ChEBI" id="CHEBI:57288"/>
        <dbReference type="ChEBI" id="CHEBI:57776"/>
        <dbReference type="ChEBI" id="CHEBI:58516"/>
        <dbReference type="EC" id="2.3.1.157"/>
    </reaction>
</comment>
<dbReference type="Gene3D" id="3.90.550.10">
    <property type="entry name" value="Spore Coat Polysaccharide Biosynthesis Protein SpsA, Chain A"/>
    <property type="match status" value="1"/>
</dbReference>
<dbReference type="Pfam" id="PF12804">
    <property type="entry name" value="NTP_transf_3"/>
    <property type="match status" value="1"/>
</dbReference>
<evidence type="ECO:0000256" key="3">
    <source>
        <dbReference type="ARBA" id="ARBA00022679"/>
    </source>
</evidence>